<sequence>MSLFSWFKEANHKVYRKPLIGNDKHQLNQAMWPTAKVRDSLLESNKPAILKPNKTSNLTYFDVPQIDLINRN</sequence>
<name>A0A7Y0Q7U3_9GAMM</name>
<dbReference type="Proteomes" id="UP000568664">
    <property type="component" value="Unassembled WGS sequence"/>
</dbReference>
<keyword evidence="2" id="KW-1185">Reference proteome</keyword>
<comment type="caution">
    <text evidence="1">The sequence shown here is derived from an EMBL/GenBank/DDBJ whole genome shotgun (WGS) entry which is preliminary data.</text>
</comment>
<accession>A0A7Y0Q7U3</accession>
<dbReference type="AlphaFoldDB" id="A0A7Y0Q7U3"/>
<gene>
    <name evidence="1" type="ORF">HII17_14400</name>
</gene>
<dbReference type="EMBL" id="JABBXH010000004">
    <property type="protein sequence ID" value="NMP32748.1"/>
    <property type="molecule type" value="Genomic_DNA"/>
</dbReference>
<evidence type="ECO:0000313" key="2">
    <source>
        <dbReference type="Proteomes" id="UP000568664"/>
    </source>
</evidence>
<proteinExistence type="predicted"/>
<protein>
    <submittedName>
        <fullName evidence="1">Uncharacterized protein</fullName>
    </submittedName>
</protein>
<organism evidence="1 2">
    <name type="scientific">Thalassotalea algicola</name>
    <dbReference type="NCBI Taxonomy" id="2716224"/>
    <lineage>
        <taxon>Bacteria</taxon>
        <taxon>Pseudomonadati</taxon>
        <taxon>Pseudomonadota</taxon>
        <taxon>Gammaproteobacteria</taxon>
        <taxon>Alteromonadales</taxon>
        <taxon>Colwelliaceae</taxon>
        <taxon>Thalassotalea</taxon>
    </lineage>
</organism>
<reference evidence="1 2" key="1">
    <citation type="submission" date="2020-04" db="EMBL/GenBank/DDBJ databases">
        <title>Thalassotalea sp. M1531, isolated from the surface of marine red alga.</title>
        <authorList>
            <person name="Pang L."/>
            <person name="Lu D.-C."/>
        </authorList>
    </citation>
    <scope>NUCLEOTIDE SEQUENCE [LARGE SCALE GENOMIC DNA]</scope>
    <source>
        <strain evidence="1 2">M1531</strain>
    </source>
</reference>
<dbReference type="RefSeq" id="WP_169076047.1">
    <property type="nucleotide sequence ID" value="NZ_JABBXH010000004.1"/>
</dbReference>
<evidence type="ECO:0000313" key="1">
    <source>
        <dbReference type="EMBL" id="NMP32748.1"/>
    </source>
</evidence>